<dbReference type="EMBL" id="KN834769">
    <property type="protein sequence ID" value="KIK62033.1"/>
    <property type="molecule type" value="Genomic_DNA"/>
</dbReference>
<evidence type="ECO:0000313" key="5">
    <source>
        <dbReference type="Proteomes" id="UP000053593"/>
    </source>
</evidence>
<feature type="domain" description="Phosphatidate phosphatase APP1 catalytic" evidence="3">
    <location>
        <begin position="572"/>
        <end position="626"/>
    </location>
</feature>
<feature type="compositionally biased region" description="Low complexity" evidence="2">
    <location>
        <begin position="236"/>
        <end position="255"/>
    </location>
</feature>
<accession>A0A0D0CZN2</accession>
<dbReference type="AlphaFoldDB" id="A0A0D0CZN2"/>
<dbReference type="OrthoDB" id="2117591at2759"/>
<dbReference type="Proteomes" id="UP000053593">
    <property type="component" value="Unassembled WGS sequence"/>
</dbReference>
<feature type="coiled-coil region" evidence="1">
    <location>
        <begin position="855"/>
        <end position="888"/>
    </location>
</feature>
<feature type="region of interest" description="Disordered" evidence="2">
    <location>
        <begin position="1"/>
        <end position="29"/>
    </location>
</feature>
<dbReference type="GO" id="GO:0008195">
    <property type="term" value="F:phosphatidate phosphatase activity"/>
    <property type="evidence" value="ECO:0007669"/>
    <property type="project" value="InterPro"/>
</dbReference>
<dbReference type="PANTHER" id="PTHR28208:SF3">
    <property type="entry name" value="PHOSPHATIDATE PHOSPHATASE APP1"/>
    <property type="match status" value="1"/>
</dbReference>
<feature type="region of interest" description="Disordered" evidence="2">
    <location>
        <begin position="640"/>
        <end position="814"/>
    </location>
</feature>
<reference evidence="4 5" key="1">
    <citation type="submission" date="2014-04" db="EMBL/GenBank/DDBJ databases">
        <title>Evolutionary Origins and Diversification of the Mycorrhizal Mutualists.</title>
        <authorList>
            <consortium name="DOE Joint Genome Institute"/>
            <consortium name="Mycorrhizal Genomics Consortium"/>
            <person name="Kohler A."/>
            <person name="Kuo A."/>
            <person name="Nagy L.G."/>
            <person name="Floudas D."/>
            <person name="Copeland A."/>
            <person name="Barry K.W."/>
            <person name="Cichocki N."/>
            <person name="Veneault-Fourrey C."/>
            <person name="LaButti K."/>
            <person name="Lindquist E.A."/>
            <person name="Lipzen A."/>
            <person name="Lundell T."/>
            <person name="Morin E."/>
            <person name="Murat C."/>
            <person name="Riley R."/>
            <person name="Ohm R."/>
            <person name="Sun H."/>
            <person name="Tunlid A."/>
            <person name="Henrissat B."/>
            <person name="Grigoriev I.V."/>
            <person name="Hibbett D.S."/>
            <person name="Martin F."/>
        </authorList>
    </citation>
    <scope>NUCLEOTIDE SEQUENCE [LARGE SCALE GENOMIC DNA]</scope>
    <source>
        <strain evidence="4 5">FD-317 M1</strain>
    </source>
</reference>
<feature type="region of interest" description="Disordered" evidence="2">
    <location>
        <begin position="44"/>
        <end position="81"/>
    </location>
</feature>
<evidence type="ECO:0000313" key="4">
    <source>
        <dbReference type="EMBL" id="KIK62033.1"/>
    </source>
</evidence>
<feature type="compositionally biased region" description="Low complexity" evidence="2">
    <location>
        <begin position="739"/>
        <end position="761"/>
    </location>
</feature>
<name>A0A0D0CZN2_9AGAR</name>
<dbReference type="Pfam" id="PF09949">
    <property type="entry name" value="APP1_cat"/>
    <property type="match status" value="2"/>
</dbReference>
<feature type="compositionally biased region" description="Low complexity" evidence="2">
    <location>
        <begin position="1"/>
        <end position="11"/>
    </location>
</feature>
<organism evidence="4 5">
    <name type="scientific">Collybiopsis luxurians FD-317 M1</name>
    <dbReference type="NCBI Taxonomy" id="944289"/>
    <lineage>
        <taxon>Eukaryota</taxon>
        <taxon>Fungi</taxon>
        <taxon>Dikarya</taxon>
        <taxon>Basidiomycota</taxon>
        <taxon>Agaricomycotina</taxon>
        <taxon>Agaricomycetes</taxon>
        <taxon>Agaricomycetidae</taxon>
        <taxon>Agaricales</taxon>
        <taxon>Marasmiineae</taxon>
        <taxon>Omphalotaceae</taxon>
        <taxon>Collybiopsis</taxon>
        <taxon>Collybiopsis luxurians</taxon>
    </lineage>
</organism>
<feature type="compositionally biased region" description="Low complexity" evidence="2">
    <location>
        <begin position="58"/>
        <end position="71"/>
    </location>
</feature>
<evidence type="ECO:0000256" key="1">
    <source>
        <dbReference type="SAM" id="Coils"/>
    </source>
</evidence>
<gene>
    <name evidence="4" type="ORF">GYMLUDRAFT_42472</name>
</gene>
<keyword evidence="1" id="KW-0175">Coiled coil</keyword>
<keyword evidence="5" id="KW-1185">Reference proteome</keyword>
<sequence>MSSSWQQSASSKLNSLKTYIAQQTPPELKERAVDWKNRAGKTAVNLKGWTEQQHSSHNARNSGNVRRGNGNATASRTGGNGNEEKVWLFPGWAAAKPSKHRPRSGHGRETEVVEVEVYVSGYVSSLPPFSTSAASANGTRQMISSGANGQSRSTKAFLKLAKSFAGLPKLDAMPLSKPDEEALLLSNLHLPPRPRDISDDYLYEDHAEADELDEEALQRIEREFETLEAAASVSSSHYLSEGSSSNSRVSTSSSSYDFGVEAPSSSSNTPKYDDPTHVHKLHTNLETRLHPFWGSGLGNRTVRLSVFADGPEGPPLSTPKQIQTSPDGSFHLRYMVDHPGHLVAHLKVLAELLPTRYDQDDTSLPNFASPPSNPSLVQSQPQRHPPPTVSPWLPTIKPTTSSSLSVPLHPRPPFVSPGESQSNHNHIHLISDIDDTIKYTNVTGGARPAFYNVFVRDLHEVTIPAMSDWYRKLESKGVGFSYVSNSPFQLLPVICDFLEIANLPKGSLRLRSYTSKYLLSGLFSGLSSWSSPFASLTGAGAGSASTPVDLNGPEEAAASIQQSAGDQTNKKNDWATRKRSGVQEMLDAFKEAKFILVGDTGEADLEVYTELARERPEQVLAIFIRDVGMDDPDGVEPLPDPTGYFGDQALLPPSLDPGFSDGVTKTSRRAPPSLDLDLDDLVPPHPPFATSSRQSTPTSSRNSAALNTTYDTYTPRRTPRTPNSAMFGLPDGIPPKPKSASISSVSSISSELSGSTHSSGHGRSKDGDFGTKLTTEPESLLGPTPSSTSTLGPARTAPVTPMTPMTPRTPWTAHSNASLTSLKSIKSATSASISSIGSTLGARLNLTGPGNETDFERLQRLARQEAVRQQKAEEKAQANRERKRAVLQTRVYTARESLPRRIVLRVFRDPKECYEDCVRIGVL</sequence>
<evidence type="ECO:0000256" key="2">
    <source>
        <dbReference type="SAM" id="MobiDB-lite"/>
    </source>
</evidence>
<feature type="region of interest" description="Disordered" evidence="2">
    <location>
        <begin position="236"/>
        <end position="274"/>
    </location>
</feature>
<dbReference type="InterPro" id="IPR019236">
    <property type="entry name" value="APP1_cat"/>
</dbReference>
<dbReference type="PANTHER" id="PTHR28208">
    <property type="entry name" value="PHOSPHATIDATE PHOSPHATASE APP1"/>
    <property type="match status" value="1"/>
</dbReference>
<feature type="compositionally biased region" description="Polar residues" evidence="2">
    <location>
        <begin position="12"/>
        <end position="25"/>
    </location>
</feature>
<dbReference type="InterPro" id="IPR052935">
    <property type="entry name" value="Mg2+_PAP"/>
</dbReference>
<feature type="compositionally biased region" description="Low complexity" evidence="2">
    <location>
        <begin position="690"/>
        <end position="722"/>
    </location>
</feature>
<proteinExistence type="predicted"/>
<dbReference type="HOGENOM" id="CLU_017236_0_0_1"/>
<evidence type="ECO:0000259" key="3">
    <source>
        <dbReference type="Pfam" id="PF09949"/>
    </source>
</evidence>
<feature type="domain" description="Phosphatidate phosphatase APP1 catalytic" evidence="3">
    <location>
        <begin position="428"/>
        <end position="516"/>
    </location>
</feature>
<feature type="region of interest" description="Disordered" evidence="2">
    <location>
        <begin position="361"/>
        <end position="391"/>
    </location>
</feature>
<feature type="compositionally biased region" description="Polar residues" evidence="2">
    <location>
        <begin position="362"/>
        <end position="382"/>
    </location>
</feature>
<feature type="compositionally biased region" description="Low complexity" evidence="2">
    <location>
        <begin position="776"/>
        <end position="814"/>
    </location>
</feature>
<protein>
    <recommendedName>
        <fullName evidence="3">Phosphatidate phosphatase APP1 catalytic domain-containing protein</fullName>
    </recommendedName>
</protein>